<dbReference type="CDD" id="cd24032">
    <property type="entry name" value="ASKHA_NBD_TsaB"/>
    <property type="match status" value="1"/>
</dbReference>
<name>A0AAE4ZAM0_9BACT</name>
<evidence type="ECO:0000259" key="1">
    <source>
        <dbReference type="Pfam" id="PF00814"/>
    </source>
</evidence>
<dbReference type="PANTHER" id="PTHR11735">
    <property type="entry name" value="TRNA N6-ADENOSINE THREONYLCARBAMOYLTRANSFERASE"/>
    <property type="match status" value="1"/>
</dbReference>
<organism evidence="2 3">
    <name type="scientific">Candidatus Kutchimonas denitrificans</name>
    <dbReference type="NCBI Taxonomy" id="3056748"/>
    <lineage>
        <taxon>Bacteria</taxon>
        <taxon>Pseudomonadati</taxon>
        <taxon>Gemmatimonadota</taxon>
        <taxon>Gemmatimonadia</taxon>
        <taxon>Candidatus Palauibacterales</taxon>
        <taxon>Candidatus Palauibacteraceae</taxon>
        <taxon>Candidatus Kutchimonas</taxon>
    </lineage>
</organism>
<protein>
    <submittedName>
        <fullName evidence="2">tRNA (Adenosine(37)-N6)-threonylcarbamoyltransferase complex dimerization subunit type 1 TsaB</fullName>
    </submittedName>
</protein>
<dbReference type="GO" id="GO:0005829">
    <property type="term" value="C:cytosol"/>
    <property type="evidence" value="ECO:0007669"/>
    <property type="project" value="TreeGrafter"/>
</dbReference>
<dbReference type="SUPFAM" id="SSF53067">
    <property type="entry name" value="Actin-like ATPase domain"/>
    <property type="match status" value="2"/>
</dbReference>
<evidence type="ECO:0000313" key="2">
    <source>
        <dbReference type="EMBL" id="NIR73900.1"/>
    </source>
</evidence>
<dbReference type="Gene3D" id="3.30.420.40">
    <property type="match status" value="2"/>
</dbReference>
<dbReference type="InterPro" id="IPR000905">
    <property type="entry name" value="Gcp-like_dom"/>
</dbReference>
<feature type="domain" description="Gcp-like" evidence="1">
    <location>
        <begin position="42"/>
        <end position="208"/>
    </location>
</feature>
<dbReference type="PANTHER" id="PTHR11735:SF11">
    <property type="entry name" value="TRNA THREONYLCARBAMOYLADENOSINE BIOSYNTHESIS PROTEIN TSAB"/>
    <property type="match status" value="1"/>
</dbReference>
<comment type="caution">
    <text evidence="2">The sequence shown here is derived from an EMBL/GenBank/DDBJ whole genome shotgun (WGS) entry which is preliminary data.</text>
</comment>
<reference evidence="2 3" key="1">
    <citation type="submission" date="2020-01" db="EMBL/GenBank/DDBJ databases">
        <title>Genomes assembled from Gulf of Kutch pelagic sediment metagenomes.</title>
        <authorList>
            <person name="Chandrashekar M."/>
            <person name="Mahajan M.S."/>
            <person name="Dave K.J."/>
            <person name="Vatsa P."/>
            <person name="Nathani N.M."/>
        </authorList>
    </citation>
    <scope>NUCLEOTIDE SEQUENCE [LARGE SCALE GENOMIC DNA]</scope>
    <source>
        <strain evidence="2">KS3-K002</strain>
    </source>
</reference>
<accession>A0AAE4ZAM0</accession>
<dbReference type="GO" id="GO:0002949">
    <property type="term" value="P:tRNA threonylcarbamoyladenosine modification"/>
    <property type="evidence" value="ECO:0007669"/>
    <property type="project" value="InterPro"/>
</dbReference>
<dbReference type="NCBIfam" id="TIGR03725">
    <property type="entry name" value="T6A_YeaZ"/>
    <property type="match status" value="1"/>
</dbReference>
<gene>
    <name evidence="2" type="primary">tsaB</name>
    <name evidence="2" type="ORF">GWO12_02110</name>
</gene>
<proteinExistence type="predicted"/>
<dbReference type="AlphaFoldDB" id="A0AAE4ZAM0"/>
<dbReference type="EMBL" id="JAACAK010000017">
    <property type="protein sequence ID" value="NIR73900.1"/>
    <property type="molecule type" value="Genomic_DNA"/>
</dbReference>
<dbReference type="Pfam" id="PF00814">
    <property type="entry name" value="TsaD"/>
    <property type="match status" value="1"/>
</dbReference>
<evidence type="ECO:0000313" key="3">
    <source>
        <dbReference type="Proteomes" id="UP000702544"/>
    </source>
</evidence>
<sequence>MRSGDATGRQVWLAVETSTATGSIAIWKDGLAIETTLRIQGTHSERVLPAVDGALAATGTGPEDLTALVVGSGPGSFTGIRIAASMAKGWAMARATPLFAYPSLLAVAAGCGATGPVCALFDARRGQVYAAVYQVSDAGVDQLLSPGAWRIEDLLVELERRDMRPIFAGEGALVHEGAIRDAVAEARILPQHLAVPRAASLLWLRGVAPGLGHVARPESWEPIYVRDWKIEEESG</sequence>
<dbReference type="InterPro" id="IPR022496">
    <property type="entry name" value="T6A_TsaB"/>
</dbReference>
<dbReference type="InterPro" id="IPR043129">
    <property type="entry name" value="ATPase_NBD"/>
</dbReference>
<dbReference type="Proteomes" id="UP000702544">
    <property type="component" value="Unassembled WGS sequence"/>
</dbReference>